<evidence type="ECO:0000256" key="11">
    <source>
        <dbReference type="ARBA" id="ARBA00023315"/>
    </source>
</evidence>
<comment type="caution">
    <text evidence="15">The sequence shown here is derived from an EMBL/GenBank/DDBJ whole genome shotgun (WGS) entry which is preliminary data.</text>
</comment>
<dbReference type="GO" id="GO:0033512">
    <property type="term" value="P:L-lysine catabolic process to acetyl-CoA via saccharopine"/>
    <property type="evidence" value="ECO:0007669"/>
    <property type="project" value="UniProtKB-UniPathway"/>
</dbReference>
<dbReference type="UniPathway" id="UPA00868">
    <property type="reaction ID" value="UER00840"/>
</dbReference>
<dbReference type="Proteomes" id="UP000242180">
    <property type="component" value="Unassembled WGS sequence"/>
</dbReference>
<evidence type="ECO:0000256" key="2">
    <source>
        <dbReference type="ARBA" id="ARBA00004173"/>
    </source>
</evidence>
<dbReference type="EMBL" id="MCGN01000007">
    <property type="protein sequence ID" value="ORY94866.1"/>
    <property type="molecule type" value="Genomic_DNA"/>
</dbReference>
<dbReference type="InterPro" id="IPR003016">
    <property type="entry name" value="2-oxoA_DH_lipoyl-BS"/>
</dbReference>
<reference evidence="15 16" key="1">
    <citation type="submission" date="2016-07" db="EMBL/GenBank/DDBJ databases">
        <title>Pervasive Adenine N6-methylation of Active Genes in Fungi.</title>
        <authorList>
            <consortium name="DOE Joint Genome Institute"/>
            <person name="Mondo S.J."/>
            <person name="Dannebaum R.O."/>
            <person name="Kuo R.C."/>
            <person name="Labutti K."/>
            <person name="Haridas S."/>
            <person name="Kuo A."/>
            <person name="Salamov A."/>
            <person name="Ahrendt S.R."/>
            <person name="Lipzen A."/>
            <person name="Sullivan W."/>
            <person name="Andreopoulos W.B."/>
            <person name="Clum A."/>
            <person name="Lindquist E."/>
            <person name="Daum C."/>
            <person name="Ramamoorthy G.K."/>
            <person name="Gryganskyi A."/>
            <person name="Culley D."/>
            <person name="Magnuson J.K."/>
            <person name="James T.Y."/>
            <person name="O'Malley M.A."/>
            <person name="Stajich J.E."/>
            <person name="Spatafora J.W."/>
            <person name="Visel A."/>
            <person name="Grigoriev I.V."/>
        </authorList>
    </citation>
    <scope>NUCLEOTIDE SEQUENCE [LARGE SCALE GENOMIC DNA]</scope>
    <source>
        <strain evidence="15 16">NRRL 2496</strain>
    </source>
</reference>
<evidence type="ECO:0000256" key="3">
    <source>
        <dbReference type="ARBA" id="ARBA00005145"/>
    </source>
</evidence>
<dbReference type="GO" id="GO:0006103">
    <property type="term" value="P:2-oxoglutarate metabolic process"/>
    <property type="evidence" value="ECO:0007669"/>
    <property type="project" value="EnsemblFungi"/>
</dbReference>
<dbReference type="GO" id="GO:0045252">
    <property type="term" value="C:oxoglutarate dehydrogenase complex"/>
    <property type="evidence" value="ECO:0007669"/>
    <property type="project" value="EnsemblFungi"/>
</dbReference>
<dbReference type="InterPro" id="IPR023213">
    <property type="entry name" value="CAT-like_dom_sf"/>
</dbReference>
<dbReference type="OrthoDB" id="5391403at2759"/>
<evidence type="ECO:0000256" key="13">
    <source>
        <dbReference type="SAM" id="MobiDB-lite"/>
    </source>
</evidence>
<dbReference type="PROSITE" id="PS00189">
    <property type="entry name" value="LIPOYL"/>
    <property type="match status" value="1"/>
</dbReference>
<gene>
    <name evidence="15" type="ORF">BCR43DRAFT_460705</name>
</gene>
<keyword evidence="9" id="KW-0809">Transit peptide</keyword>
<dbReference type="Pfam" id="PF00198">
    <property type="entry name" value="2-oxoacid_dh"/>
    <property type="match status" value="1"/>
</dbReference>
<evidence type="ECO:0000256" key="9">
    <source>
        <dbReference type="ARBA" id="ARBA00022946"/>
    </source>
</evidence>
<dbReference type="InterPro" id="IPR001078">
    <property type="entry name" value="2-oxoacid_DH_actylTfrase"/>
</dbReference>
<dbReference type="InParanoid" id="A0A1X2H8H1"/>
<comment type="subcellular location">
    <subcellularLocation>
        <location evidence="2">Mitochondrion</location>
    </subcellularLocation>
</comment>
<evidence type="ECO:0000313" key="15">
    <source>
        <dbReference type="EMBL" id="ORY94866.1"/>
    </source>
</evidence>
<dbReference type="Gene3D" id="2.40.50.100">
    <property type="match status" value="1"/>
</dbReference>
<dbReference type="PANTHER" id="PTHR43416:SF5">
    <property type="entry name" value="DIHYDROLIPOYLLYSINE-RESIDUE SUCCINYLTRANSFERASE COMPONENT OF 2-OXOGLUTARATE DEHYDROGENASE COMPLEX, MITOCHONDRIAL"/>
    <property type="match status" value="1"/>
</dbReference>
<evidence type="ECO:0000256" key="5">
    <source>
        <dbReference type="ARBA" id="ARBA00012945"/>
    </source>
</evidence>
<feature type="compositionally biased region" description="Basic and acidic residues" evidence="13">
    <location>
        <begin position="213"/>
        <end position="226"/>
    </location>
</feature>
<comment type="cofactor">
    <cofactor evidence="1">
        <name>(R)-lipoate</name>
        <dbReference type="ChEBI" id="CHEBI:83088"/>
    </cofactor>
</comment>
<evidence type="ECO:0000256" key="6">
    <source>
        <dbReference type="ARBA" id="ARBA00022532"/>
    </source>
</evidence>
<keyword evidence="6" id="KW-0816">Tricarboxylic acid cycle</keyword>
<keyword evidence="8" id="KW-0450">Lipoyl</keyword>
<protein>
    <recommendedName>
        <fullName evidence="5">dihydrolipoyllysine-residue succinyltransferase</fullName>
        <ecNumber evidence="5">2.3.1.61</ecNumber>
    </recommendedName>
    <alternativeName>
        <fullName evidence="12">2-oxoglutarate dehydrogenase complex component E2</fullName>
    </alternativeName>
</protein>
<dbReference type="PANTHER" id="PTHR43416">
    <property type="entry name" value="DIHYDROLIPOYLLYSINE-RESIDUE SUCCINYLTRANSFERASE COMPONENT OF 2-OXOGLUTARATE DEHYDROGENASE COMPLEX, MITOCHONDRIAL-RELATED"/>
    <property type="match status" value="1"/>
</dbReference>
<dbReference type="GO" id="GO:0004149">
    <property type="term" value="F:dihydrolipoyllysine-residue succinyltransferase activity"/>
    <property type="evidence" value="ECO:0007669"/>
    <property type="project" value="UniProtKB-EC"/>
</dbReference>
<dbReference type="NCBIfam" id="TIGR01347">
    <property type="entry name" value="sucB"/>
    <property type="match status" value="1"/>
</dbReference>
<organism evidence="15 16">
    <name type="scientific">Syncephalastrum racemosum</name>
    <name type="common">Filamentous fungus</name>
    <dbReference type="NCBI Taxonomy" id="13706"/>
    <lineage>
        <taxon>Eukaryota</taxon>
        <taxon>Fungi</taxon>
        <taxon>Fungi incertae sedis</taxon>
        <taxon>Mucoromycota</taxon>
        <taxon>Mucoromycotina</taxon>
        <taxon>Mucoromycetes</taxon>
        <taxon>Mucorales</taxon>
        <taxon>Syncephalastraceae</taxon>
        <taxon>Syncephalastrum</taxon>
    </lineage>
</organism>
<dbReference type="Gene3D" id="3.30.559.10">
    <property type="entry name" value="Chloramphenicol acetyltransferase-like domain"/>
    <property type="match status" value="1"/>
</dbReference>
<keyword evidence="7" id="KW-0808">Transferase</keyword>
<dbReference type="FunFam" id="3.30.559.10:FF:000006">
    <property type="entry name" value="Dihydrolipoyllysine-residue succinyltransferase component of 2-oxoglutarate dehydrogenase complex, mitochondrial"/>
    <property type="match status" value="1"/>
</dbReference>
<dbReference type="FunCoup" id="A0A1X2H8H1">
    <property type="interactions" value="607"/>
</dbReference>
<evidence type="ECO:0000256" key="8">
    <source>
        <dbReference type="ARBA" id="ARBA00022823"/>
    </source>
</evidence>
<evidence type="ECO:0000256" key="4">
    <source>
        <dbReference type="ARBA" id="ARBA00007317"/>
    </source>
</evidence>
<dbReference type="InterPro" id="IPR050537">
    <property type="entry name" value="2-oxoacid_dehydrogenase"/>
</dbReference>
<comment type="similarity">
    <text evidence="4">Belongs to the 2-oxoacid dehydrogenase family.</text>
</comment>
<feature type="region of interest" description="Disordered" evidence="13">
    <location>
        <begin position="149"/>
        <end position="226"/>
    </location>
</feature>
<proteinExistence type="inferred from homology"/>
<dbReference type="InterPro" id="IPR000089">
    <property type="entry name" value="Biotin_lipoyl"/>
</dbReference>
<feature type="domain" description="Lipoyl-binding" evidence="14">
    <location>
        <begin position="72"/>
        <end position="147"/>
    </location>
</feature>
<keyword evidence="11" id="KW-0012">Acyltransferase</keyword>
<dbReference type="InterPro" id="IPR011053">
    <property type="entry name" value="Single_hybrid_motif"/>
</dbReference>
<evidence type="ECO:0000256" key="7">
    <source>
        <dbReference type="ARBA" id="ARBA00022679"/>
    </source>
</evidence>
<dbReference type="STRING" id="13706.A0A1X2H8H1"/>
<dbReference type="SUPFAM" id="SSF52777">
    <property type="entry name" value="CoA-dependent acyltransferases"/>
    <property type="match status" value="1"/>
</dbReference>
<accession>A0A1X2H8H1</accession>
<sequence length="453" mass="49798">MQCSSSRIALRSLSGSTRRIASSSIRASNGIARQARQFHVQAPAAMYMLGSDRFNHPLKNTVVRHQVRTYADKVVQVPQMAESISEGTLKQWMKQVGEFVQQDEEIATIETDKVDVTVNSPASGTILELYAQEEDNVAVGADFFKLELGDAPKEGAAPPKKEEPKKEEEPKQESKPAEEPKKEEPKKEEPKKEAPKPAAEKPASAAAPAPAADEGKKVFGNRSETRVKMNRMRTRIAERLKQSQDTAASLTTFNEIDMTNLMGLRSEFKDAVLKKHGVKFGFMSAFTKASAIALSEIPAVNATIEGNEIVYHDYVDISVAVSTPKGLVTPVLRNVEDMDYIGIEKNIAALGQKARDNKITIEDLAGGTFTISNGGIFGSLMGTPIINLPQSAILGMHGIKERPVVVNGKIEIRPMMYVALTYDHRIIDGREAVTFLIRIKEMVEDPRRLLLGL</sequence>
<dbReference type="GO" id="GO:0006099">
    <property type="term" value="P:tricarboxylic acid cycle"/>
    <property type="evidence" value="ECO:0007669"/>
    <property type="project" value="UniProtKB-KW"/>
</dbReference>
<evidence type="ECO:0000259" key="14">
    <source>
        <dbReference type="PROSITE" id="PS50968"/>
    </source>
</evidence>
<dbReference type="AlphaFoldDB" id="A0A1X2H8H1"/>
<dbReference type="SUPFAM" id="SSF51230">
    <property type="entry name" value="Single hybrid motif"/>
    <property type="match status" value="1"/>
</dbReference>
<evidence type="ECO:0000313" key="16">
    <source>
        <dbReference type="Proteomes" id="UP000242180"/>
    </source>
</evidence>
<dbReference type="EC" id="2.3.1.61" evidence="5"/>
<keyword evidence="16" id="KW-1185">Reference proteome</keyword>
<evidence type="ECO:0000256" key="10">
    <source>
        <dbReference type="ARBA" id="ARBA00023128"/>
    </source>
</evidence>
<keyword evidence="10" id="KW-0496">Mitochondrion</keyword>
<name>A0A1X2H8H1_SYNRA</name>
<dbReference type="Pfam" id="PF00364">
    <property type="entry name" value="Biotin_lipoyl"/>
    <property type="match status" value="1"/>
</dbReference>
<evidence type="ECO:0000256" key="1">
    <source>
        <dbReference type="ARBA" id="ARBA00001938"/>
    </source>
</evidence>
<dbReference type="PROSITE" id="PS50968">
    <property type="entry name" value="BIOTINYL_LIPOYL"/>
    <property type="match status" value="1"/>
</dbReference>
<dbReference type="OMA" id="NMPQTAV"/>
<dbReference type="InterPro" id="IPR006255">
    <property type="entry name" value="SucB"/>
</dbReference>
<dbReference type="GO" id="GO:0042645">
    <property type="term" value="C:mitochondrial nucleoid"/>
    <property type="evidence" value="ECO:0007669"/>
    <property type="project" value="EnsemblFungi"/>
</dbReference>
<dbReference type="CDD" id="cd06849">
    <property type="entry name" value="lipoyl_domain"/>
    <property type="match status" value="1"/>
</dbReference>
<feature type="compositionally biased region" description="Low complexity" evidence="13">
    <location>
        <begin position="200"/>
        <end position="212"/>
    </location>
</feature>
<feature type="compositionally biased region" description="Basic and acidic residues" evidence="13">
    <location>
        <begin position="149"/>
        <end position="199"/>
    </location>
</feature>
<comment type="pathway">
    <text evidence="3">Amino-acid degradation; L-lysine degradation via saccharopine pathway; glutaryl-CoA from L-lysine: step 6/6.</text>
</comment>
<evidence type="ECO:0000256" key="12">
    <source>
        <dbReference type="ARBA" id="ARBA00032406"/>
    </source>
</evidence>